<sequence length="208" mass="23848">MSNKIKLVHAVKDWNTLNSIAVQGYADGLECLASVDLLERANAPEVIAGVNKDGLALTLRLLVNSTLFRLHVFVVRAFAEVRHPDDRHLRAAITFLKEDGRLGDVPWPVHRQRLEKAIWIFDRALIDQRLARLKHMRNKQLAHFAIYETEGGPTYTDLFEFATLTASIWEHLGYGTQQIMIDMEDQMKAYRRSAETFWSAFQRATADQ</sequence>
<evidence type="ECO:0000313" key="2">
    <source>
        <dbReference type="EMBL" id="MBE1503095.1"/>
    </source>
</evidence>
<protein>
    <recommendedName>
        <fullName evidence="1">HEPN AbiU2-like domain-containing protein</fullName>
    </recommendedName>
</protein>
<gene>
    <name evidence="2" type="ORF">H4W29_000276</name>
</gene>
<accession>A0ABR9IIT3</accession>
<reference evidence="2 3" key="1">
    <citation type="submission" date="2020-10" db="EMBL/GenBank/DDBJ databases">
        <title>Sequencing the genomes of 1000 actinobacteria strains.</title>
        <authorList>
            <person name="Klenk H.-P."/>
        </authorList>
    </citation>
    <scope>NUCLEOTIDE SEQUENCE [LARGE SCALE GENOMIC DNA]</scope>
    <source>
        <strain evidence="2 3">DSM 7307</strain>
    </source>
</reference>
<comment type="caution">
    <text evidence="2">The sequence shown here is derived from an EMBL/GenBank/DDBJ whole genome shotgun (WGS) entry which is preliminary data.</text>
</comment>
<keyword evidence="3" id="KW-1185">Reference proteome</keyword>
<dbReference type="EMBL" id="JADBEC010000001">
    <property type="protein sequence ID" value="MBE1503095.1"/>
    <property type="molecule type" value="Genomic_DNA"/>
</dbReference>
<organism evidence="2 3">
    <name type="scientific">Rhizobium viscosum</name>
    <name type="common">Arthrobacter viscosus</name>
    <dbReference type="NCBI Taxonomy" id="1673"/>
    <lineage>
        <taxon>Bacteria</taxon>
        <taxon>Pseudomonadati</taxon>
        <taxon>Pseudomonadota</taxon>
        <taxon>Alphaproteobacteria</taxon>
        <taxon>Hyphomicrobiales</taxon>
        <taxon>Rhizobiaceae</taxon>
        <taxon>Rhizobium/Agrobacterium group</taxon>
        <taxon>Rhizobium</taxon>
    </lineage>
</organism>
<dbReference type="RefSeq" id="WP_192727360.1">
    <property type="nucleotide sequence ID" value="NZ_BAAAVL010000003.1"/>
</dbReference>
<dbReference type="Proteomes" id="UP000620262">
    <property type="component" value="Unassembled WGS sequence"/>
</dbReference>
<proteinExistence type="predicted"/>
<name>A0ABR9IIT3_RHIVS</name>
<evidence type="ECO:0000313" key="3">
    <source>
        <dbReference type="Proteomes" id="UP000620262"/>
    </source>
</evidence>
<evidence type="ECO:0000259" key="1">
    <source>
        <dbReference type="Pfam" id="PF18734"/>
    </source>
</evidence>
<feature type="domain" description="HEPN AbiU2-like" evidence="1">
    <location>
        <begin position="57"/>
        <end position="197"/>
    </location>
</feature>
<dbReference type="Pfam" id="PF18734">
    <property type="entry name" value="HEPN_AbiU2"/>
    <property type="match status" value="1"/>
</dbReference>
<dbReference type="InterPro" id="IPR040704">
    <property type="entry name" value="HEPN_AbiU2"/>
</dbReference>